<proteinExistence type="inferred from homology"/>
<organism evidence="2 3">
    <name type="scientific">Nonomuraea guangzhouensis</name>
    <dbReference type="NCBI Taxonomy" id="1291555"/>
    <lineage>
        <taxon>Bacteria</taxon>
        <taxon>Bacillati</taxon>
        <taxon>Actinomycetota</taxon>
        <taxon>Actinomycetes</taxon>
        <taxon>Streptosporangiales</taxon>
        <taxon>Streptosporangiaceae</taxon>
        <taxon>Nonomuraea</taxon>
    </lineage>
</organism>
<protein>
    <submittedName>
        <fullName evidence="2">Cytochrome P450</fullName>
    </submittedName>
</protein>
<dbReference type="Pfam" id="PF00067">
    <property type="entry name" value="p450"/>
    <property type="match status" value="1"/>
</dbReference>
<dbReference type="EMBL" id="JBHUCM010000075">
    <property type="protein sequence ID" value="MFD1547391.1"/>
    <property type="molecule type" value="Genomic_DNA"/>
</dbReference>
<evidence type="ECO:0000313" key="3">
    <source>
        <dbReference type="Proteomes" id="UP001597097"/>
    </source>
</evidence>
<evidence type="ECO:0000256" key="1">
    <source>
        <dbReference type="ARBA" id="ARBA00010617"/>
    </source>
</evidence>
<dbReference type="Proteomes" id="UP001597097">
    <property type="component" value="Unassembled WGS sequence"/>
</dbReference>
<dbReference type="PANTHER" id="PTHR46696:SF4">
    <property type="entry name" value="BIOTIN BIOSYNTHESIS CYTOCHROME P450"/>
    <property type="match status" value="1"/>
</dbReference>
<gene>
    <name evidence="2" type="ORF">ACFSJ0_60915</name>
</gene>
<accession>A0ABW4GYG6</accession>
<keyword evidence="3" id="KW-1185">Reference proteome</keyword>
<evidence type="ECO:0000313" key="2">
    <source>
        <dbReference type="EMBL" id="MFD1547391.1"/>
    </source>
</evidence>
<sequence>MTAAHPPNLADPATYARHDMHEVWRRLRAEQPVHWHPEPGFWALTRHADIARVLMDNDRFTSQKGNVLATMLQGADGGAGRMLAVTDGPRHTELRRLLLKAFSPRALERVADGVRDSTDRLIALALERGECDFARDVASIIPLTTICDLLQVPEADREHVLRLTKSALASDYSTPEARADQVARVEILLYFTDLVRRRRAAPGDDVISLMAGATVQGAALSNDDIVLNCYSLIMGGDETSRLSMIGAVAALIDHPAQWRALKDGQVSIGDAVEEVLRWTTPTMHFGRTVTQDVTLRDAVLRRGDLVTLWLTSANRDEAVFDAPDVFDLGRSPNKHLTLGYGPHFCLGAHLGRVEIAAMLHALRAYVGALDRAGAERHLYSNFLSGMSSLPVALKAEP</sequence>
<comment type="caution">
    <text evidence="2">The sequence shown here is derived from an EMBL/GenBank/DDBJ whole genome shotgun (WGS) entry which is preliminary data.</text>
</comment>
<dbReference type="CDD" id="cd11033">
    <property type="entry name" value="CYP142-like"/>
    <property type="match status" value="1"/>
</dbReference>
<name>A0ABW4GYG6_9ACTN</name>
<dbReference type="RefSeq" id="WP_219528027.1">
    <property type="nucleotide sequence ID" value="NZ_JAHKRM010000003.1"/>
</dbReference>
<dbReference type="PANTHER" id="PTHR46696">
    <property type="entry name" value="P450, PUTATIVE (EUROFUNG)-RELATED"/>
    <property type="match status" value="1"/>
</dbReference>
<comment type="similarity">
    <text evidence="1">Belongs to the cytochrome P450 family.</text>
</comment>
<reference evidence="3" key="1">
    <citation type="journal article" date="2019" name="Int. J. Syst. Evol. Microbiol.">
        <title>The Global Catalogue of Microorganisms (GCM) 10K type strain sequencing project: providing services to taxonomists for standard genome sequencing and annotation.</title>
        <authorList>
            <consortium name="The Broad Institute Genomics Platform"/>
            <consortium name="The Broad Institute Genome Sequencing Center for Infectious Disease"/>
            <person name="Wu L."/>
            <person name="Ma J."/>
        </authorList>
    </citation>
    <scope>NUCLEOTIDE SEQUENCE [LARGE SCALE GENOMIC DNA]</scope>
    <source>
        <strain evidence="3">CGMCC 1.15399</strain>
    </source>
</reference>
<dbReference type="InterPro" id="IPR001128">
    <property type="entry name" value="Cyt_P450"/>
</dbReference>